<evidence type="ECO:0000256" key="1">
    <source>
        <dbReference type="ARBA" id="ARBA00007801"/>
    </source>
</evidence>
<evidence type="ECO:0000256" key="3">
    <source>
        <dbReference type="ARBA" id="ARBA00022827"/>
    </source>
</evidence>
<dbReference type="Gene3D" id="3.40.30.20">
    <property type="match status" value="1"/>
</dbReference>
<dbReference type="PANTHER" id="PTHR43004:SF10">
    <property type="entry name" value="2-MONOOXYGENASE, PUTATIVE (AFU_ORTHOLOGUE AFUA_6G11480)-RELATED"/>
    <property type="match status" value="1"/>
</dbReference>
<dbReference type="InterPro" id="IPR038220">
    <property type="entry name" value="PHOX_C_sf"/>
</dbReference>
<feature type="domain" description="FAD-binding" evidence="5">
    <location>
        <begin position="4"/>
        <end position="355"/>
    </location>
</feature>
<dbReference type="InterPro" id="IPR036188">
    <property type="entry name" value="FAD/NAD-bd_sf"/>
</dbReference>
<dbReference type="Gene3D" id="3.30.9.10">
    <property type="entry name" value="D-Amino Acid Oxidase, subunit A, domain 2"/>
    <property type="match status" value="1"/>
</dbReference>
<keyword evidence="4" id="KW-0560">Oxidoreductase</keyword>
<dbReference type="InterPro" id="IPR036249">
    <property type="entry name" value="Thioredoxin-like_sf"/>
</dbReference>
<keyword evidence="3" id="KW-0274">FAD</keyword>
<evidence type="ECO:0000256" key="4">
    <source>
        <dbReference type="ARBA" id="ARBA00023002"/>
    </source>
</evidence>
<evidence type="ECO:0000256" key="2">
    <source>
        <dbReference type="ARBA" id="ARBA00022630"/>
    </source>
</evidence>
<organism evidence="7 8">
    <name type="scientific">Phlyctema vagabunda</name>
    <dbReference type="NCBI Taxonomy" id="108571"/>
    <lineage>
        <taxon>Eukaryota</taxon>
        <taxon>Fungi</taxon>
        <taxon>Dikarya</taxon>
        <taxon>Ascomycota</taxon>
        <taxon>Pezizomycotina</taxon>
        <taxon>Leotiomycetes</taxon>
        <taxon>Helotiales</taxon>
        <taxon>Dermateaceae</taxon>
        <taxon>Phlyctema</taxon>
    </lineage>
</organism>
<reference evidence="7 8" key="1">
    <citation type="submission" date="2024-06" db="EMBL/GenBank/DDBJ databases">
        <title>Complete genome of Phlyctema vagabunda strain 19-DSS-EL-015.</title>
        <authorList>
            <person name="Fiorenzani C."/>
        </authorList>
    </citation>
    <scope>NUCLEOTIDE SEQUENCE [LARGE SCALE GENOMIC DNA]</scope>
    <source>
        <strain evidence="7 8">19-DSS-EL-015</strain>
    </source>
</reference>
<dbReference type="InterPro" id="IPR012941">
    <property type="entry name" value="Phe_hydrox_C_dim_dom"/>
</dbReference>
<gene>
    <name evidence="7" type="ORF">PVAG01_05949</name>
</gene>
<keyword evidence="8" id="KW-1185">Reference proteome</keyword>
<name>A0ABR4PES9_9HELO</name>
<dbReference type="SUPFAM" id="SSF52833">
    <property type="entry name" value="Thioredoxin-like"/>
    <property type="match status" value="1"/>
</dbReference>
<protein>
    <submittedName>
        <fullName evidence="7">Phenol 2-monooxygenase</fullName>
    </submittedName>
</protein>
<evidence type="ECO:0000313" key="8">
    <source>
        <dbReference type="Proteomes" id="UP001629113"/>
    </source>
</evidence>
<comment type="similarity">
    <text evidence="1">Belongs to the PheA/TfdB FAD monooxygenase family.</text>
</comment>
<dbReference type="SUPFAM" id="SSF54373">
    <property type="entry name" value="FAD-linked reductases, C-terminal domain"/>
    <property type="match status" value="1"/>
</dbReference>
<accession>A0ABR4PES9</accession>
<feature type="domain" description="Phenol hydroxylase-like C-terminal dimerisation" evidence="6">
    <location>
        <begin position="397"/>
        <end position="588"/>
    </location>
</feature>
<keyword evidence="2" id="KW-0285">Flavoprotein</keyword>
<sequence>MIQKVSVLICGSGSAGLCAGLWLSRYNIPCTILDSRTGPLEKGQADGVQCRTVEVFDSFGIAEELLREAYHVVEDVFWADHEGRIVRTKRTADTAPGLSIQPHVILNQARVNALMLGAMGKSGQQVSYGYRVLRVWVDEALVGDEEAHPVIVTTEKDGKEEIFHARYVLGCDGAHSAVRRSLGISMVGDSSDSVWGVMDIYPQTDFPDIRKKCIIHSSSGSLFIIPREGDSLVRFYIQLPAGTVAKEVQLEGLYATAKKIFHPYTMDFAANYWWSAYSIGQRLAEKFHVQNRVFLLGDACHTHSPKAGQGMNTSLQDGYNIGWKLGSLLSKRAPSTILRTYVQERERVASDLIDFDRRMTGMLASSSEGEEEKSSKSERFAEMFIQTARYTAGLTATYEDSTITSLRSSKRDVSNLEVGMRLPTVQVLRWSDAKPMQVVKAMPADGRWRVLIFAGDIVEDGDARARLDRFTTTLAQIIATYTPSAADVDSVIEPLLILSGSRTSLEMENVPGYYLPITGPYKMRNLQKIFFDDETYNAGFGDAYKFYAINPARGALVIVRPDHYTSMVTDLDDDAQASVTDFFSGTFLRP</sequence>
<dbReference type="Gene3D" id="3.50.50.60">
    <property type="entry name" value="FAD/NAD(P)-binding domain"/>
    <property type="match status" value="1"/>
</dbReference>
<comment type="caution">
    <text evidence="7">The sequence shown here is derived from an EMBL/GenBank/DDBJ whole genome shotgun (WGS) entry which is preliminary data.</text>
</comment>
<evidence type="ECO:0000313" key="7">
    <source>
        <dbReference type="EMBL" id="KAL3421793.1"/>
    </source>
</evidence>
<dbReference type="PANTHER" id="PTHR43004">
    <property type="entry name" value="TRK SYSTEM POTASSIUM UPTAKE PROTEIN"/>
    <property type="match status" value="1"/>
</dbReference>
<evidence type="ECO:0000259" key="6">
    <source>
        <dbReference type="Pfam" id="PF07976"/>
    </source>
</evidence>
<dbReference type="Pfam" id="PF07976">
    <property type="entry name" value="Phe_hydrox_dim"/>
    <property type="match status" value="1"/>
</dbReference>
<evidence type="ECO:0000259" key="5">
    <source>
        <dbReference type="Pfam" id="PF01494"/>
    </source>
</evidence>
<dbReference type="InterPro" id="IPR050641">
    <property type="entry name" value="RIFMO-like"/>
</dbReference>
<dbReference type="SUPFAM" id="SSF51905">
    <property type="entry name" value="FAD/NAD(P)-binding domain"/>
    <property type="match status" value="1"/>
</dbReference>
<dbReference type="InterPro" id="IPR002938">
    <property type="entry name" value="FAD-bd"/>
</dbReference>
<dbReference type="PRINTS" id="PR00420">
    <property type="entry name" value="RNGMNOXGNASE"/>
</dbReference>
<dbReference type="Proteomes" id="UP001629113">
    <property type="component" value="Unassembled WGS sequence"/>
</dbReference>
<dbReference type="NCBIfam" id="NF006144">
    <property type="entry name" value="PRK08294.1"/>
    <property type="match status" value="1"/>
</dbReference>
<proteinExistence type="inferred from homology"/>
<dbReference type="Pfam" id="PF01494">
    <property type="entry name" value="FAD_binding_3"/>
    <property type="match status" value="1"/>
</dbReference>
<dbReference type="CDD" id="cd02979">
    <property type="entry name" value="PHOX_C"/>
    <property type="match status" value="1"/>
</dbReference>
<dbReference type="EMBL" id="JBFCZG010000005">
    <property type="protein sequence ID" value="KAL3421793.1"/>
    <property type="molecule type" value="Genomic_DNA"/>
</dbReference>